<dbReference type="OrthoDB" id="1899781at2759"/>
<keyword evidence="1" id="KW-0472">Membrane</keyword>
<dbReference type="CTD" id="36749"/>
<keyword evidence="3" id="KW-1185">Reference proteome</keyword>
<evidence type="ECO:0000313" key="3">
    <source>
        <dbReference type="Proteomes" id="UP000192223"/>
    </source>
</evidence>
<protein>
    <submittedName>
        <fullName evidence="4">Thioredoxin domain-containing protein 15</fullName>
    </submittedName>
</protein>
<gene>
    <name evidence="4" type="primary">LOC108736061</name>
</gene>
<keyword evidence="1" id="KW-0812">Transmembrane</keyword>
<dbReference type="InterPro" id="IPR036249">
    <property type="entry name" value="Thioredoxin-like_sf"/>
</dbReference>
<feature type="domain" description="Thioredoxin" evidence="2">
    <location>
        <begin position="87"/>
        <end position="191"/>
    </location>
</feature>
<reference evidence="4" key="1">
    <citation type="submission" date="2025-08" db="UniProtKB">
        <authorList>
            <consortium name="RefSeq"/>
        </authorList>
    </citation>
    <scope>IDENTIFICATION</scope>
    <source>
        <tissue evidence="4">Entire body</tissue>
    </source>
</reference>
<proteinExistence type="predicted"/>
<evidence type="ECO:0000313" key="4">
    <source>
        <dbReference type="RefSeq" id="XP_018323843.1"/>
    </source>
</evidence>
<dbReference type="Pfam" id="PF00085">
    <property type="entry name" value="Thioredoxin"/>
    <property type="match status" value="1"/>
</dbReference>
<dbReference type="KEGG" id="apln:108736061"/>
<evidence type="ECO:0000259" key="2">
    <source>
        <dbReference type="PROSITE" id="PS51352"/>
    </source>
</evidence>
<dbReference type="InterPro" id="IPR042418">
    <property type="entry name" value="TXNDC15"/>
</dbReference>
<dbReference type="AlphaFoldDB" id="A0A1W4WUN2"/>
<name>A0A1W4WUN2_AGRPL</name>
<sequence>MIPVSKVHVYLVVLHVLFSYINIVKTENQSQYNTKTLEDKVDSIPSNSTKDVVIRETSNNNATQKFVSCIPLMGNSVVEIVNDTELIRILTSNPNVTSKETPATCVVVLFYSKFCPFSSMAAPHFNALPRAFPDIKMVAVNAMIYHLFNTQNGIIGVPSIVLFHNGRPITKYNESEYTLASFSRFITKHTGMVPKEDVSVTDEDFEGPVSSIPEQKTDIFLVLSWIFIIICGTYFFTRSKYWKWIVETAQNTWMESEAQAQHEHND</sequence>
<dbReference type="InterPro" id="IPR013766">
    <property type="entry name" value="Thioredoxin_domain"/>
</dbReference>
<dbReference type="PROSITE" id="PS51352">
    <property type="entry name" value="THIOREDOXIN_2"/>
    <property type="match status" value="1"/>
</dbReference>
<dbReference type="GO" id="GO:0005929">
    <property type="term" value="C:cilium"/>
    <property type="evidence" value="ECO:0007669"/>
    <property type="project" value="TreeGrafter"/>
</dbReference>
<dbReference type="SUPFAM" id="SSF52833">
    <property type="entry name" value="Thioredoxin-like"/>
    <property type="match status" value="1"/>
</dbReference>
<keyword evidence="1" id="KW-1133">Transmembrane helix</keyword>
<feature type="transmembrane region" description="Helical" evidence="1">
    <location>
        <begin position="219"/>
        <end position="237"/>
    </location>
</feature>
<accession>A0A1W4WUN2</accession>
<dbReference type="PANTHER" id="PTHR14684:SF2">
    <property type="entry name" value="THIOREDOXIN DOMAIN-CONTAINING PROTEIN 15"/>
    <property type="match status" value="1"/>
</dbReference>
<evidence type="ECO:0000256" key="1">
    <source>
        <dbReference type="SAM" id="Phobius"/>
    </source>
</evidence>
<dbReference type="GeneID" id="108736061"/>
<dbReference type="Proteomes" id="UP000192223">
    <property type="component" value="Unplaced"/>
</dbReference>
<feature type="transmembrane region" description="Helical" evidence="1">
    <location>
        <begin position="7"/>
        <end position="24"/>
    </location>
</feature>
<dbReference type="PANTHER" id="PTHR14684">
    <property type="entry name" value="THIOREDOXIN DOMAIN-CONTAINING PROTEIN 15"/>
    <property type="match status" value="1"/>
</dbReference>
<dbReference type="FunCoup" id="A0A1W4WUN2">
    <property type="interactions" value="9"/>
</dbReference>
<dbReference type="InParanoid" id="A0A1W4WUN2"/>
<dbReference type="Gene3D" id="3.40.30.10">
    <property type="entry name" value="Glutaredoxin"/>
    <property type="match status" value="1"/>
</dbReference>
<dbReference type="GO" id="GO:0060271">
    <property type="term" value="P:cilium assembly"/>
    <property type="evidence" value="ECO:0007669"/>
    <property type="project" value="TreeGrafter"/>
</dbReference>
<dbReference type="RefSeq" id="XP_018323843.1">
    <property type="nucleotide sequence ID" value="XM_018468341.2"/>
</dbReference>
<organism evidence="3 4">
    <name type="scientific">Agrilus planipennis</name>
    <name type="common">Emerald ash borer</name>
    <name type="synonym">Agrilus marcopoli</name>
    <dbReference type="NCBI Taxonomy" id="224129"/>
    <lineage>
        <taxon>Eukaryota</taxon>
        <taxon>Metazoa</taxon>
        <taxon>Ecdysozoa</taxon>
        <taxon>Arthropoda</taxon>
        <taxon>Hexapoda</taxon>
        <taxon>Insecta</taxon>
        <taxon>Pterygota</taxon>
        <taxon>Neoptera</taxon>
        <taxon>Endopterygota</taxon>
        <taxon>Coleoptera</taxon>
        <taxon>Polyphaga</taxon>
        <taxon>Elateriformia</taxon>
        <taxon>Buprestoidea</taxon>
        <taxon>Buprestidae</taxon>
        <taxon>Agrilinae</taxon>
        <taxon>Agrilus</taxon>
    </lineage>
</organism>